<feature type="region of interest" description="Disordered" evidence="7">
    <location>
        <begin position="278"/>
        <end position="326"/>
    </location>
</feature>
<feature type="compositionally biased region" description="Basic and acidic residues" evidence="7">
    <location>
        <begin position="240"/>
        <end position="249"/>
    </location>
</feature>
<keyword evidence="11" id="KW-1185">Reference proteome</keyword>
<feature type="region of interest" description="Disordered" evidence="7">
    <location>
        <begin position="225"/>
        <end position="249"/>
    </location>
</feature>
<comment type="subcellular location">
    <subcellularLocation>
        <location evidence="1">Membrane</location>
        <topology evidence="1">Multi-pass membrane protein</topology>
    </subcellularLocation>
</comment>
<keyword evidence="4 8" id="KW-1133">Transmembrane helix</keyword>
<dbReference type="GO" id="GO:0005886">
    <property type="term" value="C:plasma membrane"/>
    <property type="evidence" value="ECO:0007669"/>
    <property type="project" value="TreeGrafter"/>
</dbReference>
<feature type="transmembrane region" description="Helical" evidence="8">
    <location>
        <begin position="43"/>
        <end position="61"/>
    </location>
</feature>
<dbReference type="InterPro" id="IPR040236">
    <property type="entry name" value="TMEM198"/>
</dbReference>
<dbReference type="PANTHER" id="PTHR31247">
    <property type="entry name" value="TRANSMEMBRANE PROTEIN 198 FAMILY MEMBER"/>
    <property type="match status" value="1"/>
</dbReference>
<evidence type="ECO:0000256" key="6">
    <source>
        <dbReference type="ARBA" id="ARBA00049737"/>
    </source>
</evidence>
<comment type="caution">
    <text evidence="10">The sequence shown here is derived from an EMBL/GenBank/DDBJ whole genome shotgun (WGS) entry which is preliminary data.</text>
</comment>
<dbReference type="PANTHER" id="PTHR31247:SF5">
    <property type="entry name" value="DUF4203 DOMAIN-CONTAINING PROTEIN"/>
    <property type="match status" value="1"/>
</dbReference>
<feature type="transmembrane region" description="Helical" evidence="8">
    <location>
        <begin position="20"/>
        <end position="36"/>
    </location>
</feature>
<dbReference type="Proteomes" id="UP001151699">
    <property type="component" value="Chromosome C"/>
</dbReference>
<evidence type="ECO:0000256" key="4">
    <source>
        <dbReference type="ARBA" id="ARBA00022989"/>
    </source>
</evidence>
<feature type="transmembrane region" description="Helical" evidence="8">
    <location>
        <begin position="94"/>
        <end position="118"/>
    </location>
</feature>
<evidence type="ECO:0000256" key="7">
    <source>
        <dbReference type="SAM" id="MobiDB-lite"/>
    </source>
</evidence>
<feature type="transmembrane region" description="Helical" evidence="8">
    <location>
        <begin position="130"/>
        <end position="150"/>
    </location>
</feature>
<feature type="compositionally biased region" description="Polar residues" evidence="7">
    <location>
        <begin position="292"/>
        <end position="312"/>
    </location>
</feature>
<keyword evidence="3 8" id="KW-0812">Transmembrane</keyword>
<dbReference type="Pfam" id="PF13886">
    <property type="entry name" value="TM7S3_TM198"/>
    <property type="match status" value="1"/>
</dbReference>
<dbReference type="EMBL" id="WJQU01000004">
    <property type="protein sequence ID" value="KAJ6635803.1"/>
    <property type="molecule type" value="Genomic_DNA"/>
</dbReference>
<protein>
    <recommendedName>
        <fullName evidence="6">Transmembrane protein 198</fullName>
    </recommendedName>
</protein>
<feature type="domain" description="TM7S3/TM198-like" evidence="9">
    <location>
        <begin position="24"/>
        <end position="213"/>
    </location>
</feature>
<name>A0A9Q0RXF1_9DIPT</name>
<evidence type="ECO:0000256" key="5">
    <source>
        <dbReference type="ARBA" id="ARBA00023136"/>
    </source>
</evidence>
<evidence type="ECO:0000256" key="3">
    <source>
        <dbReference type="ARBA" id="ARBA00022692"/>
    </source>
</evidence>
<feature type="transmembrane region" description="Helical" evidence="8">
    <location>
        <begin position="157"/>
        <end position="181"/>
    </location>
</feature>
<gene>
    <name evidence="10" type="primary">tmem198</name>
    <name evidence="10" type="ORF">Bhyg_14389</name>
</gene>
<reference evidence="10" key="1">
    <citation type="submission" date="2022-07" db="EMBL/GenBank/DDBJ databases">
        <authorList>
            <person name="Trinca V."/>
            <person name="Uliana J.V.C."/>
            <person name="Torres T.T."/>
            <person name="Ward R.J."/>
            <person name="Monesi N."/>
        </authorList>
    </citation>
    <scope>NUCLEOTIDE SEQUENCE</scope>
    <source>
        <strain evidence="10">HSMRA1968</strain>
        <tissue evidence="10">Whole embryos</tissue>
    </source>
</reference>
<evidence type="ECO:0000259" key="9">
    <source>
        <dbReference type="Pfam" id="PF13886"/>
    </source>
</evidence>
<accession>A0A9Q0RXF1</accession>
<organism evidence="10 11">
    <name type="scientific">Pseudolycoriella hygida</name>
    <dbReference type="NCBI Taxonomy" id="35572"/>
    <lineage>
        <taxon>Eukaryota</taxon>
        <taxon>Metazoa</taxon>
        <taxon>Ecdysozoa</taxon>
        <taxon>Arthropoda</taxon>
        <taxon>Hexapoda</taxon>
        <taxon>Insecta</taxon>
        <taxon>Pterygota</taxon>
        <taxon>Neoptera</taxon>
        <taxon>Endopterygota</taxon>
        <taxon>Diptera</taxon>
        <taxon>Nematocera</taxon>
        <taxon>Sciaroidea</taxon>
        <taxon>Sciaridae</taxon>
        <taxon>Pseudolycoriella</taxon>
    </lineage>
</organism>
<dbReference type="AlphaFoldDB" id="A0A9Q0RXF1"/>
<evidence type="ECO:0000313" key="10">
    <source>
        <dbReference type="EMBL" id="KAJ6635803.1"/>
    </source>
</evidence>
<feature type="transmembrane region" description="Helical" evidence="8">
    <location>
        <begin position="67"/>
        <end position="87"/>
    </location>
</feature>
<feature type="compositionally biased region" description="Basic residues" evidence="7">
    <location>
        <begin position="225"/>
        <end position="239"/>
    </location>
</feature>
<dbReference type="OrthoDB" id="115781at2759"/>
<evidence type="ECO:0000256" key="8">
    <source>
        <dbReference type="SAM" id="Phobius"/>
    </source>
</evidence>
<comment type="similarity">
    <text evidence="2">Belongs to the TMEM198 family.</text>
</comment>
<evidence type="ECO:0000256" key="1">
    <source>
        <dbReference type="ARBA" id="ARBA00004141"/>
    </source>
</evidence>
<sequence length="326" mass="35126">MGVMENPSCPSTPPDSTISALLWTTVAVFGVVYALLGYRCLRAVGFLSGLAVGAGCIFLLLTKNISIMGYPIDYALAVVAGLFGAILGSAHPIAAALVSAIAGAIIAGVTMAVCIVTMPDHVFGEREVLVSMGGGAIIFAVLTLLCAKLITIISSSIVGSAMIVASIDFFMHGLKTVTWFIQMKPNPLPPPCYGGILLCAWPVAAVVSIIVQCFITAWRIDHSKRPGRRNPAHRARSNSRPRETREEARQRKYRYLYQVRTARGDIISQNYVSALQKRIQPGTGPPSEHSTKTSSNERNTLNSDRTHFTNIPDSDADKMDIVHERG</sequence>
<evidence type="ECO:0000256" key="2">
    <source>
        <dbReference type="ARBA" id="ARBA00006244"/>
    </source>
</evidence>
<dbReference type="InterPro" id="IPR025256">
    <property type="entry name" value="TM7S3/TM198-like_dom"/>
</dbReference>
<feature type="compositionally biased region" description="Basic and acidic residues" evidence="7">
    <location>
        <begin position="315"/>
        <end position="326"/>
    </location>
</feature>
<evidence type="ECO:0000313" key="11">
    <source>
        <dbReference type="Proteomes" id="UP001151699"/>
    </source>
</evidence>
<feature type="transmembrane region" description="Helical" evidence="8">
    <location>
        <begin position="193"/>
        <end position="218"/>
    </location>
</feature>
<proteinExistence type="inferred from homology"/>
<keyword evidence="5 8" id="KW-0472">Membrane</keyword>